<protein>
    <submittedName>
        <fullName evidence="3">Uncharacterized protein</fullName>
    </submittedName>
</protein>
<reference evidence="3 4" key="1">
    <citation type="submission" date="2018-05" db="EMBL/GenBank/DDBJ databases">
        <title>Reference genomes for bee gut microbiota database.</title>
        <authorList>
            <person name="Ellegaard K.M."/>
        </authorList>
    </citation>
    <scope>NUCLEOTIDE SEQUENCE [LARGE SCALE GENOMIC DNA]</scope>
    <source>
        <strain evidence="3 4">ESL0172</strain>
    </source>
</reference>
<gene>
    <name evidence="3" type="ORF">DKK78_02670</name>
</gene>
<accession>A0A2V4DSA1</accession>
<dbReference type="OrthoDB" id="7067877at2"/>
<sequence length="496" mass="54726">MYYNLQHQTCPISKLTLVKLSSHRLVLHYSLFFQQLRQNFSKFIGLAFLSRQVFFVLTMVVLLPISFSNHALTSETANIIHGSAPYLTFDGGRTRMTDTDGLLGIFLSNGEQYTPSDTNSSITKPIELPIAGQTFADIGMLVPTNTNSIALSSLIGTPYNYWGDDDGDGQGINDITATGSLSLTIVDKYNQAVARNEVLTICKSPYKLTLSNTGGTLKTRYGIPNESRFSASNATYYINPKATPVICFVKPNLVNGSSYYTGPANIWNPNKGFLTQSVTPSSYGLNFPTTGAHNLFFDLDIAGNNQALYWKAVSPNGDIKAKMTKSTKNSVRVTLTGPAVTDSSQQRSDNPRRIKRPSLPQTFELVGRDRKGKAVVKYGFVLKQWFVNRGKVYYTYSSTSSWCTKIGDYRVPTVKDLTNTICQDSSSWKCQDAVGVKSSSPNDIYQRHIEAGFFPEWGSMYTYTGAGFGSNSYWTSDANSNNPFVVFLAHGLCVSL</sequence>
<feature type="region of interest" description="Disordered" evidence="1">
    <location>
        <begin position="336"/>
        <end position="357"/>
    </location>
</feature>
<organism evidence="3 4">
    <name type="scientific">Gilliamella apis</name>
    <dbReference type="NCBI Taxonomy" id="1970738"/>
    <lineage>
        <taxon>Bacteria</taxon>
        <taxon>Pseudomonadati</taxon>
        <taxon>Pseudomonadota</taxon>
        <taxon>Gammaproteobacteria</taxon>
        <taxon>Orbales</taxon>
        <taxon>Orbaceae</taxon>
        <taxon>Gilliamella</taxon>
    </lineage>
</organism>
<dbReference type="Proteomes" id="UP000247673">
    <property type="component" value="Unassembled WGS sequence"/>
</dbReference>
<keyword evidence="2" id="KW-0812">Transmembrane</keyword>
<feature type="transmembrane region" description="Helical" evidence="2">
    <location>
        <begin position="43"/>
        <end position="67"/>
    </location>
</feature>
<evidence type="ECO:0000313" key="3">
    <source>
        <dbReference type="EMBL" id="PXY91256.1"/>
    </source>
</evidence>
<keyword evidence="4" id="KW-1185">Reference proteome</keyword>
<dbReference type="RefSeq" id="WP_110447246.1">
    <property type="nucleotide sequence ID" value="NZ_CP132381.1"/>
</dbReference>
<comment type="caution">
    <text evidence="3">The sequence shown here is derived from an EMBL/GenBank/DDBJ whole genome shotgun (WGS) entry which is preliminary data.</text>
</comment>
<name>A0A2V4DSA1_9GAMM</name>
<keyword evidence="2" id="KW-0472">Membrane</keyword>
<keyword evidence="2" id="KW-1133">Transmembrane helix</keyword>
<dbReference type="InterPro" id="IPR016186">
    <property type="entry name" value="C-type_lectin-like/link_sf"/>
</dbReference>
<dbReference type="Gene3D" id="3.10.100.10">
    <property type="entry name" value="Mannose-Binding Protein A, subunit A"/>
    <property type="match status" value="1"/>
</dbReference>
<evidence type="ECO:0000256" key="1">
    <source>
        <dbReference type="SAM" id="MobiDB-lite"/>
    </source>
</evidence>
<dbReference type="EMBL" id="QGLO01000004">
    <property type="protein sequence ID" value="PXY91256.1"/>
    <property type="molecule type" value="Genomic_DNA"/>
</dbReference>
<evidence type="ECO:0000256" key="2">
    <source>
        <dbReference type="SAM" id="Phobius"/>
    </source>
</evidence>
<dbReference type="AlphaFoldDB" id="A0A2V4DSA1"/>
<evidence type="ECO:0000313" key="4">
    <source>
        <dbReference type="Proteomes" id="UP000247673"/>
    </source>
</evidence>
<proteinExistence type="predicted"/>